<dbReference type="EMBL" id="LAVV01007650">
    <property type="protein sequence ID" value="KNZ55229.1"/>
    <property type="molecule type" value="Genomic_DNA"/>
</dbReference>
<protein>
    <submittedName>
        <fullName evidence="2">Uncharacterized protein</fullName>
    </submittedName>
</protein>
<dbReference type="AlphaFoldDB" id="A0A0L6V398"/>
<reference evidence="2 3" key="1">
    <citation type="submission" date="2015-08" db="EMBL/GenBank/DDBJ databases">
        <title>Next Generation Sequencing and Analysis of the Genome of Puccinia sorghi L Schw, the Causal Agent of Maize Common Rust.</title>
        <authorList>
            <person name="Rochi L."/>
            <person name="Burguener G."/>
            <person name="Darino M."/>
            <person name="Turjanski A."/>
            <person name="Kreff E."/>
            <person name="Dieguez M.J."/>
            <person name="Sacco F."/>
        </authorList>
    </citation>
    <scope>NUCLEOTIDE SEQUENCE [LARGE SCALE GENOMIC DNA]</scope>
    <source>
        <strain evidence="2 3">RO10H11247</strain>
    </source>
</reference>
<organism evidence="2 3">
    <name type="scientific">Puccinia sorghi</name>
    <dbReference type="NCBI Taxonomy" id="27349"/>
    <lineage>
        <taxon>Eukaryota</taxon>
        <taxon>Fungi</taxon>
        <taxon>Dikarya</taxon>
        <taxon>Basidiomycota</taxon>
        <taxon>Pucciniomycotina</taxon>
        <taxon>Pucciniomycetes</taxon>
        <taxon>Pucciniales</taxon>
        <taxon>Pucciniaceae</taxon>
        <taxon>Puccinia</taxon>
    </lineage>
</organism>
<name>A0A0L6V398_9BASI</name>
<evidence type="ECO:0000256" key="1">
    <source>
        <dbReference type="SAM" id="MobiDB-lite"/>
    </source>
</evidence>
<feature type="region of interest" description="Disordered" evidence="1">
    <location>
        <begin position="144"/>
        <end position="164"/>
    </location>
</feature>
<comment type="caution">
    <text evidence="2">The sequence shown here is derived from an EMBL/GenBank/DDBJ whole genome shotgun (WGS) entry which is preliminary data.</text>
</comment>
<accession>A0A0L6V398</accession>
<dbReference type="Proteomes" id="UP000037035">
    <property type="component" value="Unassembled WGS sequence"/>
</dbReference>
<evidence type="ECO:0000313" key="2">
    <source>
        <dbReference type="EMBL" id="KNZ55229.1"/>
    </source>
</evidence>
<evidence type="ECO:0000313" key="3">
    <source>
        <dbReference type="Proteomes" id="UP000037035"/>
    </source>
</evidence>
<sequence length="223" mass="24561">MSSSDTLQFSVESPLPSAEQMVPAPIWRSPNQNLYQIQLFYHHVNYGLTLFKDFQTQVADACNKAFTNNGPIILKSIAFANPTIEWLATISRTPRFLKRTNSNSCPEHTTNLGSIWQLALKRAAKEDLVAAHVAHEVAKKEASRKQKALGLKGNEDSDNNDKEDLDAGAKKVRIEAESFNSTSTPDFEKLGPSVTSFTQDQLALIAGLGAKASNQNICDHFPT</sequence>
<dbReference type="VEuPathDB" id="FungiDB:VP01_2733g1"/>
<keyword evidence="3" id="KW-1185">Reference proteome</keyword>
<proteinExistence type="predicted"/>
<gene>
    <name evidence="2" type="ORF">VP01_2733g1</name>
</gene>
<feature type="compositionally biased region" description="Basic and acidic residues" evidence="1">
    <location>
        <begin position="153"/>
        <end position="164"/>
    </location>
</feature>